<dbReference type="RefSeq" id="WP_226754322.1">
    <property type="nucleotide sequence ID" value="NZ_JAJATW010000011.1"/>
</dbReference>
<organism evidence="3 4">
    <name type="scientific">Marinomonas algarum</name>
    <dbReference type="NCBI Taxonomy" id="2883105"/>
    <lineage>
        <taxon>Bacteria</taxon>
        <taxon>Pseudomonadati</taxon>
        <taxon>Pseudomonadota</taxon>
        <taxon>Gammaproteobacteria</taxon>
        <taxon>Oceanospirillales</taxon>
        <taxon>Oceanospirillaceae</taxon>
        <taxon>Marinomonas</taxon>
    </lineage>
</organism>
<keyword evidence="1 3" id="KW-0378">Hydrolase</keyword>
<dbReference type="PANTHER" id="PTHR43798:SF31">
    <property type="entry name" value="AB HYDROLASE SUPERFAMILY PROTEIN YCLE"/>
    <property type="match status" value="1"/>
</dbReference>
<gene>
    <name evidence="3" type="ORF">LG368_08575</name>
</gene>
<reference evidence="3" key="1">
    <citation type="submission" date="2021-10" db="EMBL/GenBank/DDBJ databases">
        <title>Marinomonas pontica sp. nov., isolated from the Black Sea.</title>
        <authorList>
            <person name="Zhao L.-H."/>
            <person name="Xue J.-H."/>
        </authorList>
    </citation>
    <scope>NUCLEOTIDE SEQUENCE</scope>
    <source>
        <strain evidence="3">E8</strain>
    </source>
</reference>
<dbReference type="AlphaFoldDB" id="A0A9X1IMI1"/>
<dbReference type="Proteomes" id="UP001139095">
    <property type="component" value="Unassembled WGS sequence"/>
</dbReference>
<evidence type="ECO:0000256" key="1">
    <source>
        <dbReference type="ARBA" id="ARBA00022801"/>
    </source>
</evidence>
<sequence>MPERIETEAFGDITQPAIFMVSGWAMPKEVMHAFALRLSQRFYVVVASLPGISLDKEWVSRTRIGPNYDIDALSEQLIEAAPKQAWWVGWSLGGMISVYVAARRSSQVKGVITLATSPSFVERVGYPHGMPLDSFEAFSSLIERTPEAGLKRFTLLQASGAEQEREIAKQLQAFLPTETLDSVGLMGGLRLLKSLDIRREWAILDCPNAHIHGRKDTLMSSSGKAQYIESNALSHDIELPHCAHAIFLEDQETCARHIESFIDVNHT</sequence>
<dbReference type="Gene3D" id="3.40.50.1820">
    <property type="entry name" value="alpha/beta hydrolase"/>
    <property type="match status" value="1"/>
</dbReference>
<dbReference type="Pfam" id="PF12697">
    <property type="entry name" value="Abhydrolase_6"/>
    <property type="match status" value="1"/>
</dbReference>
<protein>
    <submittedName>
        <fullName evidence="3">Alpha/beta fold hydrolase</fullName>
    </submittedName>
</protein>
<evidence type="ECO:0000259" key="2">
    <source>
        <dbReference type="Pfam" id="PF12697"/>
    </source>
</evidence>
<dbReference type="InterPro" id="IPR029058">
    <property type="entry name" value="AB_hydrolase_fold"/>
</dbReference>
<evidence type="ECO:0000313" key="4">
    <source>
        <dbReference type="Proteomes" id="UP001139095"/>
    </source>
</evidence>
<dbReference type="SUPFAM" id="SSF53474">
    <property type="entry name" value="alpha/beta-Hydrolases"/>
    <property type="match status" value="1"/>
</dbReference>
<name>A0A9X1IMI1_9GAMM</name>
<dbReference type="EMBL" id="JAJATW010000011">
    <property type="protein sequence ID" value="MCB5161955.1"/>
    <property type="molecule type" value="Genomic_DNA"/>
</dbReference>
<dbReference type="PANTHER" id="PTHR43798">
    <property type="entry name" value="MONOACYLGLYCEROL LIPASE"/>
    <property type="match status" value="1"/>
</dbReference>
<keyword evidence="4" id="KW-1185">Reference proteome</keyword>
<feature type="domain" description="AB hydrolase-1" evidence="2">
    <location>
        <begin position="19"/>
        <end position="255"/>
    </location>
</feature>
<dbReference type="GO" id="GO:0016787">
    <property type="term" value="F:hydrolase activity"/>
    <property type="evidence" value="ECO:0007669"/>
    <property type="project" value="UniProtKB-KW"/>
</dbReference>
<dbReference type="GO" id="GO:0016020">
    <property type="term" value="C:membrane"/>
    <property type="evidence" value="ECO:0007669"/>
    <property type="project" value="TreeGrafter"/>
</dbReference>
<accession>A0A9X1IMI1</accession>
<evidence type="ECO:0000313" key="3">
    <source>
        <dbReference type="EMBL" id="MCB5161955.1"/>
    </source>
</evidence>
<comment type="caution">
    <text evidence="3">The sequence shown here is derived from an EMBL/GenBank/DDBJ whole genome shotgun (WGS) entry which is preliminary data.</text>
</comment>
<dbReference type="InterPro" id="IPR050266">
    <property type="entry name" value="AB_hydrolase_sf"/>
</dbReference>
<dbReference type="InterPro" id="IPR000073">
    <property type="entry name" value="AB_hydrolase_1"/>
</dbReference>
<proteinExistence type="predicted"/>